<keyword evidence="1" id="KW-1133">Transmembrane helix</keyword>
<accession>A0ABX7FMT1</accession>
<dbReference type="InterPro" id="IPR053150">
    <property type="entry name" value="Teicoplanin_resist-assoc"/>
</dbReference>
<feature type="transmembrane region" description="Helical" evidence="1">
    <location>
        <begin position="7"/>
        <end position="30"/>
    </location>
</feature>
<dbReference type="InterPro" id="IPR006976">
    <property type="entry name" value="VanZ-like"/>
</dbReference>
<evidence type="ECO:0000259" key="2">
    <source>
        <dbReference type="Pfam" id="PF04892"/>
    </source>
</evidence>
<evidence type="ECO:0000313" key="4">
    <source>
        <dbReference type="Proteomes" id="UP000596248"/>
    </source>
</evidence>
<dbReference type="EMBL" id="CP069127">
    <property type="protein sequence ID" value="QRG67564.1"/>
    <property type="molecule type" value="Genomic_DNA"/>
</dbReference>
<evidence type="ECO:0000313" key="3">
    <source>
        <dbReference type="EMBL" id="QRG67564.1"/>
    </source>
</evidence>
<dbReference type="RefSeq" id="WP_203354617.1">
    <property type="nucleotide sequence ID" value="NZ_CP069127.1"/>
</dbReference>
<feature type="transmembrane region" description="Helical" evidence="1">
    <location>
        <begin position="142"/>
        <end position="159"/>
    </location>
</feature>
<name>A0ABX7FMT1_BRECH</name>
<feature type="domain" description="VanZ-like" evidence="2">
    <location>
        <begin position="17"/>
        <end position="159"/>
    </location>
</feature>
<evidence type="ECO:0000256" key="1">
    <source>
        <dbReference type="SAM" id="Phobius"/>
    </source>
</evidence>
<keyword evidence="4" id="KW-1185">Reference proteome</keyword>
<reference evidence="3 4" key="1">
    <citation type="submission" date="2021-01" db="EMBL/GenBank/DDBJ databases">
        <title>Identification of strong promoters based on the transcriptome of Brevibacillus choshinensis.</title>
        <authorList>
            <person name="Yao D."/>
            <person name="Zhang K."/>
            <person name="Wu J."/>
        </authorList>
    </citation>
    <scope>NUCLEOTIDE SEQUENCE [LARGE SCALE GENOMIC DNA]</scope>
    <source>
        <strain evidence="3 4">HPD31-SP3</strain>
    </source>
</reference>
<gene>
    <name evidence="3" type="ORF">JNE38_29770</name>
</gene>
<keyword evidence="1" id="KW-0812">Transmembrane</keyword>
<proteinExistence type="predicted"/>
<feature type="transmembrane region" description="Helical" evidence="1">
    <location>
        <begin position="83"/>
        <end position="103"/>
    </location>
</feature>
<dbReference type="Pfam" id="PF04892">
    <property type="entry name" value="VanZ"/>
    <property type="match status" value="1"/>
</dbReference>
<feature type="transmembrane region" description="Helical" evidence="1">
    <location>
        <begin position="115"/>
        <end position="136"/>
    </location>
</feature>
<keyword evidence="1" id="KW-0472">Membrane</keyword>
<dbReference type="PANTHER" id="PTHR36834">
    <property type="entry name" value="MEMBRANE PROTEIN-RELATED"/>
    <property type="match status" value="1"/>
</dbReference>
<protein>
    <submittedName>
        <fullName evidence="3">VanZ family protein</fullName>
    </submittedName>
</protein>
<sequence length="179" mass="20456">MKKGAAMWTATVTSIAFILYLWLVVKILLFKFGPIEWKALFASMSLSLSHPELIWERLLIRGNLIPFHEIRNYLANMSEGVRIVNFIGNVLAFLPFGFLLPFLHMQKDRSFWKTAILSFLFSLCLEAAQLIASIGIFDVDDLLLNTTGGMLGYIGYKLCRLVLVYRPQKSNVVQERTVH</sequence>
<dbReference type="PANTHER" id="PTHR36834:SF1">
    <property type="entry name" value="INTEGRAL MEMBRANE PROTEIN"/>
    <property type="match status" value="1"/>
</dbReference>
<dbReference type="Proteomes" id="UP000596248">
    <property type="component" value="Chromosome"/>
</dbReference>
<organism evidence="3 4">
    <name type="scientific">Brevibacillus choshinensis</name>
    <dbReference type="NCBI Taxonomy" id="54911"/>
    <lineage>
        <taxon>Bacteria</taxon>
        <taxon>Bacillati</taxon>
        <taxon>Bacillota</taxon>
        <taxon>Bacilli</taxon>
        <taxon>Bacillales</taxon>
        <taxon>Paenibacillaceae</taxon>
        <taxon>Brevibacillus</taxon>
    </lineage>
</organism>